<reference evidence="2" key="1">
    <citation type="submission" date="2018-12" db="EMBL/GenBank/DDBJ databases">
        <authorList>
            <person name="Sun L."/>
            <person name="Chen Z."/>
        </authorList>
    </citation>
    <scope>NUCLEOTIDE SEQUENCE [LARGE SCALE GENOMIC DNA]</scope>
    <source>
        <strain evidence="2">3-2-2</strain>
    </source>
</reference>
<protein>
    <submittedName>
        <fullName evidence="2">Amidase</fullName>
    </submittedName>
</protein>
<gene>
    <name evidence="2" type="ORF">D4T97_018645</name>
</gene>
<name>A0A429XU39_9BACI</name>
<dbReference type="Pfam" id="PF01425">
    <property type="entry name" value="Amidase"/>
    <property type="match status" value="1"/>
</dbReference>
<dbReference type="RefSeq" id="WP_126052277.1">
    <property type="nucleotide sequence ID" value="NZ_QYTV02000012.1"/>
</dbReference>
<dbReference type="InterPro" id="IPR023631">
    <property type="entry name" value="Amidase_dom"/>
</dbReference>
<dbReference type="Gene3D" id="3.90.1300.10">
    <property type="entry name" value="Amidase signature (AS) domain"/>
    <property type="match status" value="1"/>
</dbReference>
<dbReference type="InterPro" id="IPR036928">
    <property type="entry name" value="AS_sf"/>
</dbReference>
<sequence>MVREQELLNLDITSLHTEYKKRSISPVEVVEWVFKRIDKYAHLNAYITVCHQEGMRQAEQAEKLFREGNEHHGLLLGIPLGLKDLIQTKGIRTTSGSGVYNNFIPKEDATVVKILKESGSVIVGKQNTHELAYGTTGDDSYFGPMRNPYQPEKIAGGSSGGSASATAVQLCWGSLGTDTSGSIRIPSALCGIVGMKPTYGKISTEGIQQLSKSMDHVGPITRTVMDNAIIFDALCGNLESAKSISRSLRESPKSNLRNKKIGIPASYFYDEVDAEVKEKVLSLAEDLENLGATIIDVNLDIPEMKEAMEISSAIDRSEAYLVHREIVHDPGSLLGEVTRKRILQGSEYRAYEFVIAQNLKEKITTEYRRAFEKVDALLTPTVPILPTKIGEENISIKGNTQSVRSALMRFTFLANYIGIPSITLPCGMSKSGLPISAQLMGGWGKEAVLYQMALHLESACNVKKNLIAFT</sequence>
<dbReference type="PANTHER" id="PTHR11895:SF67">
    <property type="entry name" value="AMIDASE DOMAIN-CONTAINING PROTEIN"/>
    <property type="match status" value="1"/>
</dbReference>
<evidence type="ECO:0000313" key="2">
    <source>
        <dbReference type="EMBL" id="RST71512.1"/>
    </source>
</evidence>
<dbReference type="OrthoDB" id="9811471at2"/>
<accession>A0A429XU39</accession>
<feature type="domain" description="Amidase" evidence="1">
    <location>
        <begin position="28"/>
        <end position="447"/>
    </location>
</feature>
<dbReference type="GO" id="GO:0003824">
    <property type="term" value="F:catalytic activity"/>
    <property type="evidence" value="ECO:0007669"/>
    <property type="project" value="InterPro"/>
</dbReference>
<dbReference type="EMBL" id="QYTV02000012">
    <property type="protein sequence ID" value="RST71512.1"/>
    <property type="molecule type" value="Genomic_DNA"/>
</dbReference>
<dbReference type="SUPFAM" id="SSF75304">
    <property type="entry name" value="Amidase signature (AS) enzymes"/>
    <property type="match status" value="1"/>
</dbReference>
<comment type="caution">
    <text evidence="2">The sequence shown here is derived from an EMBL/GenBank/DDBJ whole genome shotgun (WGS) entry which is preliminary data.</text>
</comment>
<dbReference type="PANTHER" id="PTHR11895">
    <property type="entry name" value="TRANSAMIDASE"/>
    <property type="match status" value="1"/>
</dbReference>
<proteinExistence type="predicted"/>
<dbReference type="InterPro" id="IPR000120">
    <property type="entry name" value="Amidase"/>
</dbReference>
<keyword evidence="3" id="KW-1185">Reference proteome</keyword>
<dbReference type="Proteomes" id="UP000287156">
    <property type="component" value="Unassembled WGS sequence"/>
</dbReference>
<organism evidence="2 3">
    <name type="scientific">Siminovitchia acidinfaciens</name>
    <dbReference type="NCBI Taxonomy" id="2321395"/>
    <lineage>
        <taxon>Bacteria</taxon>
        <taxon>Bacillati</taxon>
        <taxon>Bacillota</taxon>
        <taxon>Bacilli</taxon>
        <taxon>Bacillales</taxon>
        <taxon>Bacillaceae</taxon>
        <taxon>Siminovitchia</taxon>
    </lineage>
</organism>
<evidence type="ECO:0000313" key="3">
    <source>
        <dbReference type="Proteomes" id="UP000287156"/>
    </source>
</evidence>
<dbReference type="AlphaFoldDB" id="A0A429XU39"/>
<evidence type="ECO:0000259" key="1">
    <source>
        <dbReference type="Pfam" id="PF01425"/>
    </source>
</evidence>